<dbReference type="GeneID" id="92900543"/>
<evidence type="ECO:0000313" key="4">
    <source>
        <dbReference type="EMBL" id="CAB3689296.1"/>
    </source>
</evidence>
<dbReference type="InterPro" id="IPR012373">
    <property type="entry name" value="Ferrdict_sens_TM"/>
</dbReference>
<evidence type="ECO:0000256" key="1">
    <source>
        <dbReference type="SAM" id="MobiDB-lite"/>
    </source>
</evidence>
<dbReference type="PANTHER" id="PTHR30273:SF2">
    <property type="entry name" value="PROTEIN FECR"/>
    <property type="match status" value="1"/>
</dbReference>
<dbReference type="Pfam" id="PF16220">
    <property type="entry name" value="DUF4880"/>
    <property type="match status" value="1"/>
</dbReference>
<feature type="domain" description="FecR N-terminal" evidence="3">
    <location>
        <begin position="29"/>
        <end position="70"/>
    </location>
</feature>
<dbReference type="RefSeq" id="WP_054430461.1">
    <property type="nucleotide sequence ID" value="NZ_CADIJR010000060.1"/>
</dbReference>
<dbReference type="EMBL" id="CADIJR010000060">
    <property type="protein sequence ID" value="CAB3689296.1"/>
    <property type="molecule type" value="Genomic_DNA"/>
</dbReference>
<keyword evidence="5" id="KW-1185">Reference proteome</keyword>
<dbReference type="AlphaFoldDB" id="A0A6J5B2E0"/>
<evidence type="ECO:0000313" key="5">
    <source>
        <dbReference type="Proteomes" id="UP000507979"/>
    </source>
</evidence>
<dbReference type="InterPro" id="IPR032623">
    <property type="entry name" value="FecR_N"/>
</dbReference>
<reference evidence="4 5" key="1">
    <citation type="submission" date="2020-04" db="EMBL/GenBank/DDBJ databases">
        <authorList>
            <person name="De Canck E."/>
        </authorList>
    </citation>
    <scope>NUCLEOTIDE SEQUENCE [LARGE SCALE GENOMIC DNA]</scope>
    <source>
        <strain evidence="4 5">LMG 26845</strain>
    </source>
</reference>
<dbReference type="PIRSF" id="PIRSF018266">
    <property type="entry name" value="FecR"/>
    <property type="match status" value="1"/>
</dbReference>
<dbReference type="GO" id="GO:0016989">
    <property type="term" value="F:sigma factor antagonist activity"/>
    <property type="evidence" value="ECO:0007669"/>
    <property type="project" value="TreeGrafter"/>
</dbReference>
<protein>
    <submittedName>
        <fullName evidence="4">Protein FecR</fullName>
    </submittedName>
</protein>
<evidence type="ECO:0000259" key="2">
    <source>
        <dbReference type="Pfam" id="PF04773"/>
    </source>
</evidence>
<proteinExistence type="predicted"/>
<dbReference type="Proteomes" id="UP000507979">
    <property type="component" value="Unassembled WGS sequence"/>
</dbReference>
<accession>A0A6J5B2E0</accession>
<dbReference type="Pfam" id="PF04773">
    <property type="entry name" value="FecR"/>
    <property type="match status" value="1"/>
</dbReference>
<feature type="compositionally biased region" description="Low complexity" evidence="1">
    <location>
        <begin position="1"/>
        <end position="10"/>
    </location>
</feature>
<feature type="domain" description="FecR protein" evidence="2">
    <location>
        <begin position="127"/>
        <end position="219"/>
    </location>
</feature>
<dbReference type="InterPro" id="IPR006860">
    <property type="entry name" value="FecR"/>
</dbReference>
<feature type="region of interest" description="Disordered" evidence="1">
    <location>
        <begin position="1"/>
        <end position="22"/>
    </location>
</feature>
<evidence type="ECO:0000259" key="3">
    <source>
        <dbReference type="Pfam" id="PF16220"/>
    </source>
</evidence>
<dbReference type="Gene3D" id="2.60.120.1440">
    <property type="match status" value="1"/>
</dbReference>
<gene>
    <name evidence="4" type="primary">fecR_27</name>
    <name evidence="4" type="ORF">LMG26845_04664</name>
</gene>
<dbReference type="PANTHER" id="PTHR30273">
    <property type="entry name" value="PERIPLASMIC SIGNAL SENSOR AND SIGMA FACTOR ACTIVATOR FECR-RELATED"/>
    <property type="match status" value="1"/>
</dbReference>
<name>A0A6J5B2E0_9BURK</name>
<organism evidence="4 5">
    <name type="scientific">Achromobacter insuavis</name>
    <dbReference type="NCBI Taxonomy" id="1287735"/>
    <lineage>
        <taxon>Bacteria</taxon>
        <taxon>Pseudomonadati</taxon>
        <taxon>Pseudomonadota</taxon>
        <taxon>Betaproteobacteria</taxon>
        <taxon>Burkholderiales</taxon>
        <taxon>Alcaligenaceae</taxon>
        <taxon>Achromobacter</taxon>
    </lineage>
</organism>
<sequence length="335" mass="36169">MAADDASAAAPGRIPRAQGEPIPESVATAAATWLTQAMAGELDGPQRERWRQWRAAHPDHERAWLHVEAVLGRFQALEQAPAARALAGLRKPSRRKLVFAPLWLAAGAGAAGLAASRTPTGRAWVADLRTATGELRWVTLDDGSRLLLGTGTALDIEFDASQRAIALRAGEIFVATAHGDPRPFSVRTPQGSVRPLGTRFSVRLDPDRTMVGVEEGAVELRPLRQPDLALRVAAGESAYLTQWAPSRAEPLPAQALAWTRGQLIADDERLGDFIANLSRFRPGILRCDPAVADLRFSGVFPIADTDHILALLPNSLPVAIRQVTRYWVTVVPRAG</sequence>